<accession>A0A917B088</accession>
<name>A0A917B088_HALAA</name>
<evidence type="ECO:0000313" key="1">
    <source>
        <dbReference type="EMBL" id="GGF08650.1"/>
    </source>
</evidence>
<organism evidence="1 2">
    <name type="scientific">Halobacillus andaensis</name>
    <dbReference type="NCBI Taxonomy" id="1176239"/>
    <lineage>
        <taxon>Bacteria</taxon>
        <taxon>Bacillati</taxon>
        <taxon>Bacillota</taxon>
        <taxon>Bacilli</taxon>
        <taxon>Bacillales</taxon>
        <taxon>Bacillaceae</taxon>
        <taxon>Halobacillus</taxon>
    </lineage>
</organism>
<keyword evidence="2" id="KW-1185">Reference proteome</keyword>
<reference evidence="1" key="1">
    <citation type="journal article" date="2014" name="Int. J. Syst. Evol. Microbiol.">
        <title>Complete genome sequence of Corynebacterium casei LMG S-19264T (=DSM 44701T), isolated from a smear-ripened cheese.</title>
        <authorList>
            <consortium name="US DOE Joint Genome Institute (JGI-PGF)"/>
            <person name="Walter F."/>
            <person name="Albersmeier A."/>
            <person name="Kalinowski J."/>
            <person name="Ruckert C."/>
        </authorList>
    </citation>
    <scope>NUCLEOTIDE SEQUENCE</scope>
    <source>
        <strain evidence="1">CGMCC 1.12153</strain>
    </source>
</reference>
<dbReference type="Proteomes" id="UP000660110">
    <property type="component" value="Unassembled WGS sequence"/>
</dbReference>
<dbReference type="AlphaFoldDB" id="A0A917B088"/>
<gene>
    <name evidence="1" type="primary">yxiS</name>
    <name evidence="1" type="ORF">GCM10010954_03950</name>
</gene>
<evidence type="ECO:0008006" key="3">
    <source>
        <dbReference type="Google" id="ProtNLM"/>
    </source>
</evidence>
<reference evidence="1" key="2">
    <citation type="submission" date="2020-09" db="EMBL/GenBank/DDBJ databases">
        <authorList>
            <person name="Sun Q."/>
            <person name="Zhou Y."/>
        </authorList>
    </citation>
    <scope>NUCLEOTIDE SEQUENCE</scope>
    <source>
        <strain evidence="1">CGMCC 1.12153</strain>
    </source>
</reference>
<evidence type="ECO:0000313" key="2">
    <source>
        <dbReference type="Proteomes" id="UP000660110"/>
    </source>
</evidence>
<dbReference type="EMBL" id="BMEL01000001">
    <property type="protein sequence ID" value="GGF08650.1"/>
    <property type="molecule type" value="Genomic_DNA"/>
</dbReference>
<dbReference type="RefSeq" id="WP_188375781.1">
    <property type="nucleotide sequence ID" value="NZ_BMEL01000001.1"/>
</dbReference>
<protein>
    <recommendedName>
        <fullName evidence="3">YxiS</fullName>
    </recommendedName>
</protein>
<comment type="caution">
    <text evidence="1">The sequence shown here is derived from an EMBL/GenBank/DDBJ whole genome shotgun (WGS) entry which is preliminary data.</text>
</comment>
<proteinExistence type="predicted"/>
<sequence>MEKKEIEERVIQKYRQDEDMMIVIFAQWCINNNLDPIQVYEEAYPHQSKNEKLNEAIEKTAPKNESELISSDALLEILALFENDDLAFKVAEYIEQNRTESDK</sequence>